<dbReference type="Proteomes" id="UP000481153">
    <property type="component" value="Unassembled WGS sequence"/>
</dbReference>
<evidence type="ECO:0000313" key="4">
    <source>
        <dbReference type="Proteomes" id="UP000481153"/>
    </source>
</evidence>
<evidence type="ECO:0000313" key="3">
    <source>
        <dbReference type="EMBL" id="KAF0725535.1"/>
    </source>
</evidence>
<sequence>MLPCTWAALLVPLVASQTALPKLTPLADGCCSPTDVTNCKMNCLAHYKDLTRFTCPCYSHMGECLVRIGCSFAQRKQVMTACTRKGYCKAGYCTYRVGDYTPKNGVRPEIFAKTAVVPPDSPCVDGCCPNDTTCSPEDPTMKALRQPGRAYRNEEVNLPPRRGDPRLSVNQDYDLMPYSIPLKNLPPVDDAYMQLFKQQGDSADSTAVSSSGFLLNDTSTSP</sequence>
<gene>
    <name evidence="3" type="ORF">Ae201684_016011</name>
</gene>
<dbReference type="VEuPathDB" id="FungiDB:AeMF1_001652"/>
<dbReference type="AlphaFoldDB" id="A0A6G0WDX7"/>
<keyword evidence="4" id="KW-1185">Reference proteome</keyword>
<name>A0A6G0WDX7_9STRA</name>
<accession>A0A6G0WDX7</accession>
<feature type="signal peptide" evidence="2">
    <location>
        <begin position="1"/>
        <end position="16"/>
    </location>
</feature>
<protein>
    <submittedName>
        <fullName evidence="3">Uncharacterized protein</fullName>
    </submittedName>
</protein>
<evidence type="ECO:0000256" key="1">
    <source>
        <dbReference type="SAM" id="MobiDB-lite"/>
    </source>
</evidence>
<evidence type="ECO:0000256" key="2">
    <source>
        <dbReference type="SAM" id="SignalP"/>
    </source>
</evidence>
<organism evidence="3 4">
    <name type="scientific">Aphanomyces euteiches</name>
    <dbReference type="NCBI Taxonomy" id="100861"/>
    <lineage>
        <taxon>Eukaryota</taxon>
        <taxon>Sar</taxon>
        <taxon>Stramenopiles</taxon>
        <taxon>Oomycota</taxon>
        <taxon>Saprolegniomycetes</taxon>
        <taxon>Saprolegniales</taxon>
        <taxon>Verrucalvaceae</taxon>
        <taxon>Aphanomyces</taxon>
    </lineage>
</organism>
<comment type="caution">
    <text evidence="3">The sequence shown here is derived from an EMBL/GenBank/DDBJ whole genome shotgun (WGS) entry which is preliminary data.</text>
</comment>
<dbReference type="EMBL" id="VJMJ01000239">
    <property type="protein sequence ID" value="KAF0725535.1"/>
    <property type="molecule type" value="Genomic_DNA"/>
</dbReference>
<feature type="region of interest" description="Disordered" evidence="1">
    <location>
        <begin position="201"/>
        <end position="222"/>
    </location>
</feature>
<feature type="chain" id="PRO_5026347103" evidence="2">
    <location>
        <begin position="17"/>
        <end position="222"/>
    </location>
</feature>
<proteinExistence type="predicted"/>
<reference evidence="3 4" key="1">
    <citation type="submission" date="2019-07" db="EMBL/GenBank/DDBJ databases">
        <title>Genomics analysis of Aphanomyces spp. identifies a new class of oomycete effector associated with host adaptation.</title>
        <authorList>
            <person name="Gaulin E."/>
        </authorList>
    </citation>
    <scope>NUCLEOTIDE SEQUENCE [LARGE SCALE GENOMIC DNA]</scope>
    <source>
        <strain evidence="3 4">ATCC 201684</strain>
    </source>
</reference>
<keyword evidence="2" id="KW-0732">Signal</keyword>